<dbReference type="Gramene" id="KZM86990">
    <property type="protein sequence ID" value="KZM86990"/>
    <property type="gene ID" value="DCAR_024124"/>
</dbReference>
<dbReference type="EMBL" id="LNRQ01000007">
    <property type="protein sequence ID" value="KZM86990.1"/>
    <property type="molecule type" value="Genomic_DNA"/>
</dbReference>
<feature type="compositionally biased region" description="Basic and acidic residues" evidence="1">
    <location>
        <begin position="34"/>
        <end position="49"/>
    </location>
</feature>
<dbReference type="PANTHER" id="PTHR33673">
    <property type="entry name" value="SUPPRESSOR SRP40-LIKE PROTEIN"/>
    <property type="match status" value="1"/>
</dbReference>
<dbReference type="AlphaFoldDB" id="A0A161ZLK7"/>
<feature type="compositionally biased region" description="Basic and acidic residues" evidence="1">
    <location>
        <begin position="1"/>
        <end position="24"/>
    </location>
</feature>
<dbReference type="STRING" id="79200.A0A161ZLK7"/>
<sequence length="375" mass="41202">MESEHESESNEHLIKDADNSRNMDEALFPVMSAKKSDHDSRSEAEKYIDFNEETSGSAEMSKTSHSSSYSGSSSDYFQIDAKMPQKSSTFPVVSPEPQEDSQSKNHGQNSPSQPSSQVSQATNKSTLQTPSPIESPPIQVMEKAGGYDPNRIPDSVFGRSSSAMDWSVASNESLFSLHLGNNSFSREQFLLMSGELYSSGELNKPSEAAKPGRPPLIPIGKLQEEEAVDSDNKPKETKAAEEKMDDSLELDVSDQPEEKESEAEVNGHSSMINRPSDASGTSTQSFAFPILVDPTKTPTMRSDSMKGPSPREQDMQRAVYEDIVKLEAQTKSSSSFGCCCCCGCNCCSSPHCSCPSHQHCWSWKWCNKWFCCPCC</sequence>
<organism evidence="2">
    <name type="scientific">Daucus carota subsp. sativus</name>
    <name type="common">Carrot</name>
    <dbReference type="NCBI Taxonomy" id="79200"/>
    <lineage>
        <taxon>Eukaryota</taxon>
        <taxon>Viridiplantae</taxon>
        <taxon>Streptophyta</taxon>
        <taxon>Embryophyta</taxon>
        <taxon>Tracheophyta</taxon>
        <taxon>Spermatophyta</taxon>
        <taxon>Magnoliopsida</taxon>
        <taxon>eudicotyledons</taxon>
        <taxon>Gunneridae</taxon>
        <taxon>Pentapetalae</taxon>
        <taxon>asterids</taxon>
        <taxon>campanulids</taxon>
        <taxon>Apiales</taxon>
        <taxon>Apiaceae</taxon>
        <taxon>Apioideae</taxon>
        <taxon>Scandiceae</taxon>
        <taxon>Daucinae</taxon>
        <taxon>Daucus</taxon>
        <taxon>Daucus sect. Daucus</taxon>
    </lineage>
</organism>
<proteinExistence type="predicted"/>
<feature type="compositionally biased region" description="Basic and acidic residues" evidence="1">
    <location>
        <begin position="230"/>
        <end position="246"/>
    </location>
</feature>
<protein>
    <submittedName>
        <fullName evidence="2">Uncharacterized protein</fullName>
    </submittedName>
</protein>
<comment type="caution">
    <text evidence="2">The sequence shown here is derived from an EMBL/GenBank/DDBJ whole genome shotgun (WGS) entry which is preliminary data.</text>
</comment>
<feature type="region of interest" description="Disordered" evidence="1">
    <location>
        <begin position="1"/>
        <end position="155"/>
    </location>
</feature>
<feature type="compositionally biased region" description="Acidic residues" evidence="1">
    <location>
        <begin position="247"/>
        <end position="263"/>
    </location>
</feature>
<dbReference type="PANTHER" id="PTHR33673:SF3">
    <property type="entry name" value="SUPPRESSOR SRP40-LIKE PROTEIN"/>
    <property type="match status" value="1"/>
</dbReference>
<reference evidence="2" key="1">
    <citation type="journal article" date="2016" name="Nat. Genet.">
        <title>A high-quality carrot genome assembly provides new insights into carotenoid accumulation and asterid genome evolution.</title>
        <authorList>
            <person name="Iorizzo M."/>
            <person name="Ellison S."/>
            <person name="Senalik D."/>
            <person name="Zeng P."/>
            <person name="Satapoomin P."/>
            <person name="Huang J."/>
            <person name="Bowman M."/>
            <person name="Iovene M."/>
            <person name="Sanseverino W."/>
            <person name="Cavagnaro P."/>
            <person name="Yildiz M."/>
            <person name="Macko-Podgorni A."/>
            <person name="Moranska E."/>
            <person name="Grzebelus E."/>
            <person name="Grzebelus D."/>
            <person name="Ashrafi H."/>
            <person name="Zheng Z."/>
            <person name="Cheng S."/>
            <person name="Spooner D."/>
            <person name="Van Deynze A."/>
            <person name="Simon P."/>
        </authorList>
    </citation>
    <scope>NUCLEOTIDE SEQUENCE [LARGE SCALE GENOMIC DNA]</scope>
    <source>
        <tissue evidence="2">Leaf</tissue>
    </source>
</reference>
<name>A0A161ZLK7_DAUCS</name>
<gene>
    <name evidence="2" type="ORF">DCAR_024124</name>
</gene>
<accession>A0A161ZLK7</accession>
<feature type="compositionally biased region" description="Polar residues" evidence="1">
    <location>
        <begin position="267"/>
        <end position="286"/>
    </location>
</feature>
<feature type="compositionally biased region" description="Polar residues" evidence="1">
    <location>
        <begin position="121"/>
        <end position="132"/>
    </location>
</feature>
<feature type="compositionally biased region" description="Low complexity" evidence="1">
    <location>
        <begin position="108"/>
        <end position="120"/>
    </location>
</feature>
<evidence type="ECO:0000256" key="1">
    <source>
        <dbReference type="SAM" id="MobiDB-lite"/>
    </source>
</evidence>
<feature type="region of interest" description="Disordered" evidence="1">
    <location>
        <begin position="199"/>
        <end position="314"/>
    </location>
</feature>
<feature type="compositionally biased region" description="Low complexity" evidence="1">
    <location>
        <begin position="61"/>
        <end position="74"/>
    </location>
</feature>
<evidence type="ECO:0000313" key="2">
    <source>
        <dbReference type="EMBL" id="KZM86990.1"/>
    </source>
</evidence>